<dbReference type="STRING" id="1890364.A0A2P6MQY0"/>
<gene>
    <name evidence="3" type="ORF">PROFUN_16416</name>
</gene>
<dbReference type="Gene3D" id="3.30.1540.10">
    <property type="entry name" value="formyl-coa transferase, domain 3"/>
    <property type="match status" value="1"/>
</dbReference>
<dbReference type="InterPro" id="IPR050483">
    <property type="entry name" value="CoA-transferase_III_domain"/>
</dbReference>
<dbReference type="PANTHER" id="PTHR48207">
    <property type="entry name" value="SUCCINATE--HYDROXYMETHYLGLUTARATE COA-TRANSFERASE"/>
    <property type="match status" value="1"/>
</dbReference>
<dbReference type="GO" id="GO:0005739">
    <property type="term" value="C:mitochondrion"/>
    <property type="evidence" value="ECO:0007669"/>
    <property type="project" value="TreeGrafter"/>
</dbReference>
<dbReference type="InParanoid" id="A0A2P6MQY0"/>
<dbReference type="FunCoup" id="A0A2P6MQY0">
    <property type="interactions" value="1"/>
</dbReference>
<evidence type="ECO:0000313" key="4">
    <source>
        <dbReference type="Proteomes" id="UP000241769"/>
    </source>
</evidence>
<dbReference type="SUPFAM" id="SSF89796">
    <property type="entry name" value="CoA-transferase family III (CaiB/BaiF)"/>
    <property type="match status" value="1"/>
</dbReference>
<dbReference type="Pfam" id="PF02515">
    <property type="entry name" value="CoA_transf_3"/>
    <property type="match status" value="1"/>
</dbReference>
<dbReference type="AlphaFoldDB" id="A0A2P6MQY0"/>
<proteinExistence type="inferred from homology"/>
<name>A0A2P6MQY0_9EUKA</name>
<reference evidence="3 4" key="1">
    <citation type="journal article" date="2018" name="Genome Biol. Evol.">
        <title>Multiple Roots of Fruiting Body Formation in Amoebozoa.</title>
        <authorList>
            <person name="Hillmann F."/>
            <person name="Forbes G."/>
            <person name="Novohradska S."/>
            <person name="Ferling I."/>
            <person name="Riege K."/>
            <person name="Groth M."/>
            <person name="Westermann M."/>
            <person name="Marz M."/>
            <person name="Spaller T."/>
            <person name="Winckler T."/>
            <person name="Schaap P."/>
            <person name="Glockner G."/>
        </authorList>
    </citation>
    <scope>NUCLEOTIDE SEQUENCE [LARGE SCALE GENOMIC DNA]</scope>
    <source>
        <strain evidence="3 4">Jena</strain>
    </source>
</reference>
<comment type="similarity">
    <text evidence="1">Belongs to the CoA-transferase III family.</text>
</comment>
<keyword evidence="4" id="KW-1185">Reference proteome</keyword>
<accession>A0A2P6MQY0</accession>
<dbReference type="InterPro" id="IPR044855">
    <property type="entry name" value="CoA-Trfase_III_dom3_sf"/>
</dbReference>
<evidence type="ECO:0000256" key="2">
    <source>
        <dbReference type="ARBA" id="ARBA00022679"/>
    </source>
</evidence>
<dbReference type="GO" id="GO:0047369">
    <property type="term" value="F:succinate-hydroxymethylglutarate CoA-transferase activity"/>
    <property type="evidence" value="ECO:0007669"/>
    <property type="project" value="TreeGrafter"/>
</dbReference>
<dbReference type="Proteomes" id="UP000241769">
    <property type="component" value="Unassembled WGS sequence"/>
</dbReference>
<keyword evidence="2" id="KW-0808">Transferase</keyword>
<protein>
    <submittedName>
        <fullName evidence="3">Uncharacterized protein</fullName>
    </submittedName>
</protein>
<evidence type="ECO:0000313" key="3">
    <source>
        <dbReference type="EMBL" id="PRP74104.1"/>
    </source>
</evidence>
<dbReference type="Gene3D" id="3.40.50.10540">
    <property type="entry name" value="Crotonobetainyl-coa:carnitine coa-transferase, domain 1"/>
    <property type="match status" value="1"/>
</dbReference>
<sequence>MATNIRNIGSLSGVRVLDMGRILAAPYCSMILGDYGADVIKIEHLNRGDDTRSWGPPFTAEGGESAYFLSVNRNKRSVAIDLKKKEGLQFIYDLVKQSDVVIENFTPGKADVLGVGYEKLSQINPKIIYTSLTGFGPDGPYKSRLAYDVMISGENSCMGGLMGVTGTEDGTPVKVGVAITDVCTGLFAHGAIMAALISRGQTGVGQKIDASLLETQVAVMANIASNYLIAGIESKPMGTAHVSIVPYQGFKTKDGHIIVGALNDGQFERLSATLCRPDLSTDERFSSNTKRVQNRVALIDIIQNILIGGNTEHWLHVLEEAHVPCGPINSMSQVFNDPQVIHREMIHTIQHPTVGEFKTVGFPVKFSQTPPQMYLPPPILGQHTKEVYKTHTKRVQDFFMLVIKTCKSILNKMVCEQLGWHNDLGVSWFVCVDMAGLYSILEHIQLLKSCIPFKDLRKTIGLDKDVGKIKKKTQSDMILSLETLVPKFRSLWSEDCKLGGLELSTNLSVHIRGKDLATANL</sequence>
<dbReference type="OrthoDB" id="5863171at2759"/>
<dbReference type="EMBL" id="MDYQ01000499">
    <property type="protein sequence ID" value="PRP74104.1"/>
    <property type="molecule type" value="Genomic_DNA"/>
</dbReference>
<dbReference type="InterPro" id="IPR003673">
    <property type="entry name" value="CoA-Trfase_fam_III"/>
</dbReference>
<comment type="caution">
    <text evidence="3">The sequence shown here is derived from an EMBL/GenBank/DDBJ whole genome shotgun (WGS) entry which is preliminary data.</text>
</comment>
<organism evidence="3 4">
    <name type="scientific">Planoprotostelium fungivorum</name>
    <dbReference type="NCBI Taxonomy" id="1890364"/>
    <lineage>
        <taxon>Eukaryota</taxon>
        <taxon>Amoebozoa</taxon>
        <taxon>Evosea</taxon>
        <taxon>Variosea</taxon>
        <taxon>Cavosteliida</taxon>
        <taxon>Cavosteliaceae</taxon>
        <taxon>Planoprotostelium</taxon>
    </lineage>
</organism>
<dbReference type="InterPro" id="IPR023606">
    <property type="entry name" value="CoA-Trfase_III_dom_1_sf"/>
</dbReference>
<evidence type="ECO:0000256" key="1">
    <source>
        <dbReference type="ARBA" id="ARBA00008383"/>
    </source>
</evidence>
<dbReference type="PANTHER" id="PTHR48207:SF3">
    <property type="entry name" value="SUCCINATE--HYDROXYMETHYLGLUTARATE COA-TRANSFERASE"/>
    <property type="match status" value="1"/>
</dbReference>